<dbReference type="GO" id="GO:0005886">
    <property type="term" value="C:plasma membrane"/>
    <property type="evidence" value="ECO:0007669"/>
    <property type="project" value="TreeGrafter"/>
</dbReference>
<evidence type="ECO:0000256" key="6">
    <source>
        <dbReference type="ARBA" id="ARBA00023136"/>
    </source>
</evidence>
<accession>A0A194QC90</accession>
<keyword evidence="3 9" id="KW-0812">Transmembrane</keyword>
<evidence type="ECO:0000256" key="4">
    <source>
        <dbReference type="ARBA" id="ARBA00022725"/>
    </source>
</evidence>
<dbReference type="EMBL" id="KQ459193">
    <property type="protein sequence ID" value="KPJ03158.1"/>
    <property type="molecule type" value="Genomic_DNA"/>
</dbReference>
<dbReference type="PANTHER" id="PTHR21137">
    <property type="entry name" value="ODORANT RECEPTOR"/>
    <property type="match status" value="1"/>
</dbReference>
<keyword evidence="2" id="KW-0716">Sensory transduction</keyword>
<dbReference type="AlphaFoldDB" id="A0A194QC90"/>
<dbReference type="STRING" id="66420.A0A194QC90"/>
<dbReference type="Pfam" id="PF02949">
    <property type="entry name" value="7tm_6"/>
    <property type="match status" value="1"/>
</dbReference>
<dbReference type="Proteomes" id="UP000053268">
    <property type="component" value="Unassembled WGS sequence"/>
</dbReference>
<keyword evidence="8" id="KW-0807">Transducer</keyword>
<keyword evidence="7" id="KW-0675">Receptor</keyword>
<comment type="subcellular location">
    <subcellularLocation>
        <location evidence="1">Membrane</location>
        <topology evidence="1">Multi-pass membrane protein</topology>
    </subcellularLocation>
</comment>
<dbReference type="InterPro" id="IPR004117">
    <property type="entry name" value="7tm6_olfct_rcpt"/>
</dbReference>
<feature type="transmembrane region" description="Helical" evidence="9">
    <location>
        <begin position="31"/>
        <end position="52"/>
    </location>
</feature>
<feature type="transmembrane region" description="Helical" evidence="9">
    <location>
        <begin position="131"/>
        <end position="152"/>
    </location>
</feature>
<feature type="non-terminal residue" evidence="10">
    <location>
        <position position="1"/>
    </location>
</feature>
<keyword evidence="6 9" id="KW-0472">Membrane</keyword>
<evidence type="ECO:0000256" key="3">
    <source>
        <dbReference type="ARBA" id="ARBA00022692"/>
    </source>
</evidence>
<reference evidence="10 11" key="1">
    <citation type="journal article" date="2015" name="Nat. Commun.">
        <title>Outbred genome sequencing and CRISPR/Cas9 gene editing in butterflies.</title>
        <authorList>
            <person name="Li X."/>
            <person name="Fan D."/>
            <person name="Zhang W."/>
            <person name="Liu G."/>
            <person name="Zhang L."/>
            <person name="Zhao L."/>
            <person name="Fang X."/>
            <person name="Chen L."/>
            <person name="Dong Y."/>
            <person name="Chen Y."/>
            <person name="Ding Y."/>
            <person name="Zhao R."/>
            <person name="Feng M."/>
            <person name="Zhu Y."/>
            <person name="Feng Y."/>
            <person name="Jiang X."/>
            <person name="Zhu D."/>
            <person name="Xiang H."/>
            <person name="Feng X."/>
            <person name="Li S."/>
            <person name="Wang J."/>
            <person name="Zhang G."/>
            <person name="Kronforst M.R."/>
            <person name="Wang W."/>
        </authorList>
    </citation>
    <scope>NUCLEOTIDE SEQUENCE [LARGE SCALE GENOMIC DNA]</scope>
    <source>
        <strain evidence="10">Ya'a_city_454_Px</strain>
        <tissue evidence="10">Whole body</tissue>
    </source>
</reference>
<dbReference type="PANTHER" id="PTHR21137:SF44">
    <property type="entry name" value="ODORANT RECEPTOR 13A-RELATED"/>
    <property type="match status" value="1"/>
</dbReference>
<evidence type="ECO:0000256" key="7">
    <source>
        <dbReference type="ARBA" id="ARBA00023170"/>
    </source>
</evidence>
<protein>
    <submittedName>
        <fullName evidence="10">Uncharacterized protein</fullName>
    </submittedName>
</protein>
<sequence>KEYDASYDLSKTMFRLVGLRLTHNDPPLARLLWNAFYLFEAINVLLAMFLELIKMKQTARDGSFIELFTMMPCVGYLLLCSVKSYKILYYRPVYENLITKLRDMWPQDAVTKEEYDIVRLALVRLRRNIKGYYFCTLALFILLSAPPFTAMIKRAMGQEVPLTLGFSYWFPFDPFQRGRFEVIAVIQTWHCFLALGFMLPTDALFWVFLSHITTQFDLLAIRLKKMFYVPLDEQLIEEYPLAQYSLQCDTDNIEFKNNESEKVYQKKLVDVILKHRALIRVKESLMLYIVVAGITYRNV</sequence>
<dbReference type="GO" id="GO:0007165">
    <property type="term" value="P:signal transduction"/>
    <property type="evidence" value="ECO:0007669"/>
    <property type="project" value="UniProtKB-KW"/>
</dbReference>
<keyword evidence="11" id="KW-1185">Reference proteome</keyword>
<keyword evidence="5 9" id="KW-1133">Transmembrane helix</keyword>
<organism evidence="10 11">
    <name type="scientific">Papilio xuthus</name>
    <name type="common">Asian swallowtail butterfly</name>
    <dbReference type="NCBI Taxonomy" id="66420"/>
    <lineage>
        <taxon>Eukaryota</taxon>
        <taxon>Metazoa</taxon>
        <taxon>Ecdysozoa</taxon>
        <taxon>Arthropoda</taxon>
        <taxon>Hexapoda</taxon>
        <taxon>Insecta</taxon>
        <taxon>Pterygota</taxon>
        <taxon>Neoptera</taxon>
        <taxon>Endopterygota</taxon>
        <taxon>Lepidoptera</taxon>
        <taxon>Glossata</taxon>
        <taxon>Ditrysia</taxon>
        <taxon>Papilionoidea</taxon>
        <taxon>Papilionidae</taxon>
        <taxon>Papilioninae</taxon>
        <taxon>Papilio</taxon>
    </lineage>
</organism>
<name>A0A194QC90_PAPXU</name>
<keyword evidence="4" id="KW-0552">Olfaction</keyword>
<feature type="transmembrane region" description="Helical" evidence="9">
    <location>
        <begin position="180"/>
        <end position="197"/>
    </location>
</feature>
<evidence type="ECO:0000256" key="9">
    <source>
        <dbReference type="SAM" id="Phobius"/>
    </source>
</evidence>
<evidence type="ECO:0000313" key="10">
    <source>
        <dbReference type="EMBL" id="KPJ03158.1"/>
    </source>
</evidence>
<gene>
    <name evidence="10" type="ORF">RR46_06316</name>
</gene>
<evidence type="ECO:0000256" key="1">
    <source>
        <dbReference type="ARBA" id="ARBA00004141"/>
    </source>
</evidence>
<evidence type="ECO:0000256" key="5">
    <source>
        <dbReference type="ARBA" id="ARBA00022989"/>
    </source>
</evidence>
<evidence type="ECO:0000313" key="11">
    <source>
        <dbReference type="Proteomes" id="UP000053268"/>
    </source>
</evidence>
<dbReference type="GO" id="GO:0004984">
    <property type="term" value="F:olfactory receptor activity"/>
    <property type="evidence" value="ECO:0007669"/>
    <property type="project" value="InterPro"/>
</dbReference>
<proteinExistence type="predicted"/>
<evidence type="ECO:0000256" key="8">
    <source>
        <dbReference type="ARBA" id="ARBA00023224"/>
    </source>
</evidence>
<evidence type="ECO:0000256" key="2">
    <source>
        <dbReference type="ARBA" id="ARBA00022606"/>
    </source>
</evidence>
<dbReference type="GO" id="GO:0005549">
    <property type="term" value="F:odorant binding"/>
    <property type="evidence" value="ECO:0007669"/>
    <property type="project" value="InterPro"/>
</dbReference>